<keyword evidence="5" id="KW-1185">Reference proteome</keyword>
<dbReference type="Proteomes" id="UP001202281">
    <property type="component" value="Unassembled WGS sequence"/>
</dbReference>
<keyword evidence="3" id="KW-0732">Signal</keyword>
<evidence type="ECO:0000256" key="3">
    <source>
        <dbReference type="SAM" id="SignalP"/>
    </source>
</evidence>
<gene>
    <name evidence="4" type="ORF">MTR66_19160</name>
</gene>
<feature type="chain" id="PRO_5046348899" evidence="3">
    <location>
        <begin position="20"/>
        <end position="559"/>
    </location>
</feature>
<evidence type="ECO:0000313" key="4">
    <source>
        <dbReference type="EMBL" id="MCJ2188924.1"/>
    </source>
</evidence>
<keyword evidence="2" id="KW-1133">Transmembrane helix</keyword>
<dbReference type="Gene3D" id="2.30.320.10">
    <property type="entry name" value="YwqG-like"/>
    <property type="match status" value="2"/>
</dbReference>
<proteinExistence type="predicted"/>
<accession>A0ABT0BW98</accession>
<organism evidence="4 5">
    <name type="scientific">Novosphingobium beihaiensis</name>
    <dbReference type="NCBI Taxonomy" id="2930389"/>
    <lineage>
        <taxon>Bacteria</taxon>
        <taxon>Pseudomonadati</taxon>
        <taxon>Pseudomonadota</taxon>
        <taxon>Alphaproteobacteria</taxon>
        <taxon>Sphingomonadales</taxon>
        <taxon>Sphingomonadaceae</taxon>
        <taxon>Novosphingobium</taxon>
    </lineage>
</organism>
<reference evidence="4 5" key="1">
    <citation type="submission" date="2022-04" db="EMBL/GenBank/DDBJ databases">
        <title>Identification of a novel bacterium isolated from mangrove sediments.</title>
        <authorList>
            <person name="Pan X."/>
        </authorList>
    </citation>
    <scope>NUCLEOTIDE SEQUENCE [LARGE SCALE GENOMIC DNA]</scope>
    <source>
        <strain evidence="4 5">B2638</strain>
    </source>
</reference>
<comment type="caution">
    <text evidence="4">The sequence shown here is derived from an EMBL/GenBank/DDBJ whole genome shotgun (WGS) entry which is preliminary data.</text>
</comment>
<dbReference type="InterPro" id="IPR035948">
    <property type="entry name" value="YwqG-like_sf"/>
</dbReference>
<dbReference type="Pfam" id="PF09234">
    <property type="entry name" value="DUF1963"/>
    <property type="match status" value="2"/>
</dbReference>
<dbReference type="SUPFAM" id="SSF103032">
    <property type="entry name" value="Hypothetical protein YwqG"/>
    <property type="match status" value="2"/>
</dbReference>
<feature type="signal peptide" evidence="3">
    <location>
        <begin position="1"/>
        <end position="19"/>
    </location>
</feature>
<keyword evidence="2" id="KW-0812">Transmembrane</keyword>
<keyword evidence="2" id="KW-0472">Membrane</keyword>
<feature type="compositionally biased region" description="Basic residues" evidence="1">
    <location>
        <begin position="80"/>
        <end position="96"/>
    </location>
</feature>
<protein>
    <submittedName>
        <fullName evidence="4">DUF1963 domain-containing protein</fullName>
    </submittedName>
</protein>
<dbReference type="InterPro" id="IPR015315">
    <property type="entry name" value="DUF1963"/>
</dbReference>
<name>A0ABT0BW98_9SPHN</name>
<feature type="transmembrane region" description="Helical" evidence="2">
    <location>
        <begin position="50"/>
        <end position="71"/>
    </location>
</feature>
<dbReference type="EMBL" id="JALHLG010000053">
    <property type="protein sequence ID" value="MCJ2188924.1"/>
    <property type="molecule type" value="Genomic_DNA"/>
</dbReference>
<evidence type="ECO:0000256" key="2">
    <source>
        <dbReference type="SAM" id="Phobius"/>
    </source>
</evidence>
<evidence type="ECO:0000313" key="5">
    <source>
        <dbReference type="Proteomes" id="UP001202281"/>
    </source>
</evidence>
<sequence>MKRVIAMFAVFGLAAIAAAYVASAPHGASGGVWSLPDAAAARLIAIRGRSAAVTGLLALGIVLSLLAAMTIRDGTAKRPQPGKRGRDKQRPGKKAQGKPGPVWTPEPLSAEDRVASLRRRTASETSQLAAASADGEQADDAPPRPVVFVRKARDPERDWFDDTSWLGGLPRLGPVAWPRDAGGTPLPFAAQIDLAELAAACPESPLPRTGSLAFFLGTGMVLHIPAGEHEHGFAEVPDDLPCAFDEGGYPFPARPNRLSRPFFPFWPVQPAVLDLPQDLRSHADPALDTAIAEAMAAQLVLHAAPRNSAFSAEDGAPAAPALWWHGANHLADQLHAALDGADRLVMLRRDAVEQAEAALAALEAEAGPGDPRTEAARGKVSRKRAALSAVETQRDGLPDMIAAIDQFVTGRETWEQLDAEEYAIIADFLAELHTSYADVTQHHAPHSTGELATLSLRTMITDTSEALDAMPAEQLARINREYRLPVADQHQMFGLGGSKQGGGAQARDEHRGDILLLQLAYDDMMEWRWNGIGLFQFWIAPEDAAAGRWDAVQLTFESA</sequence>
<dbReference type="RefSeq" id="WP_243923944.1">
    <property type="nucleotide sequence ID" value="NZ_JALHLG010000053.1"/>
</dbReference>
<feature type="region of interest" description="Disordered" evidence="1">
    <location>
        <begin position="74"/>
        <end position="144"/>
    </location>
</feature>
<evidence type="ECO:0000256" key="1">
    <source>
        <dbReference type="SAM" id="MobiDB-lite"/>
    </source>
</evidence>